<accession>A0A9Q2FGN8</accession>
<dbReference type="RefSeq" id="WP_061930285.1">
    <property type="nucleotide sequence ID" value="NZ_JABCQN010000001.1"/>
</dbReference>
<proteinExistence type="predicted"/>
<evidence type="ECO:0000256" key="1">
    <source>
        <dbReference type="SAM" id="Phobius"/>
    </source>
</evidence>
<dbReference type="Proteomes" id="UP000661006">
    <property type="component" value="Unassembled WGS sequence"/>
</dbReference>
<dbReference type="EMBL" id="JABCQN010000001">
    <property type="protein sequence ID" value="MBF0869296.1"/>
    <property type="molecule type" value="Genomic_DNA"/>
</dbReference>
<keyword evidence="1" id="KW-1133">Transmembrane helix</keyword>
<dbReference type="GeneID" id="81473110"/>
<sequence length="90" mass="9248">MAFELLSVALTALAAGLFYLSAPSQCLLRHPLSAGQGVLPGGGCLLLAVAVMAQELHVLAACLAVGALLMLSSMLVPFLVAVFRTQGRLL</sequence>
<comment type="caution">
    <text evidence="2">The sequence shown here is derived from an EMBL/GenBank/DDBJ whole genome shotgun (WGS) entry which is preliminary data.</text>
</comment>
<reference evidence="2" key="2">
    <citation type="submission" date="2020-11" db="EMBL/GenBank/DDBJ databases">
        <title>Description of novel Gluconobacter species.</title>
        <authorList>
            <person name="Cleenwerck I."/>
            <person name="Cnockaert M."/>
            <person name="Borremans W."/>
            <person name="Wieme A.D."/>
            <person name="De Vuyst L."/>
            <person name="Vandamme P."/>
        </authorList>
    </citation>
    <scope>NUCLEOTIDE SEQUENCE</scope>
    <source>
        <strain evidence="2">R71697</strain>
    </source>
</reference>
<keyword evidence="1" id="KW-0472">Membrane</keyword>
<evidence type="ECO:0000313" key="2">
    <source>
        <dbReference type="EMBL" id="MBF0869296.1"/>
    </source>
</evidence>
<organism evidence="2 3">
    <name type="scientific">Gluconobacter japonicus</name>
    <dbReference type="NCBI Taxonomy" id="376620"/>
    <lineage>
        <taxon>Bacteria</taxon>
        <taxon>Pseudomonadati</taxon>
        <taxon>Pseudomonadota</taxon>
        <taxon>Alphaproteobacteria</taxon>
        <taxon>Acetobacterales</taxon>
        <taxon>Acetobacteraceae</taxon>
        <taxon>Gluconobacter</taxon>
    </lineage>
</organism>
<feature type="transmembrane region" description="Helical" evidence="1">
    <location>
        <begin position="58"/>
        <end position="83"/>
    </location>
</feature>
<name>A0A9Q2FGN8_GLUJA</name>
<dbReference type="AlphaFoldDB" id="A0A9Q2FGN8"/>
<protein>
    <submittedName>
        <fullName evidence="2">Uncharacterized protein</fullName>
    </submittedName>
</protein>
<gene>
    <name evidence="2" type="ORF">HKD32_00275</name>
</gene>
<evidence type="ECO:0000313" key="3">
    <source>
        <dbReference type="Proteomes" id="UP000661006"/>
    </source>
</evidence>
<reference evidence="2" key="1">
    <citation type="submission" date="2020-04" db="EMBL/GenBank/DDBJ databases">
        <authorList>
            <person name="Sombolestani A."/>
        </authorList>
    </citation>
    <scope>NUCLEOTIDE SEQUENCE</scope>
    <source>
        <strain evidence="2">R71697</strain>
    </source>
</reference>
<keyword evidence="1" id="KW-0812">Transmembrane</keyword>